<dbReference type="Proteomes" id="UP000028545">
    <property type="component" value="Unassembled WGS sequence"/>
</dbReference>
<dbReference type="RefSeq" id="XP_016644052.1">
    <property type="nucleotide sequence ID" value="XM_016786046.1"/>
</dbReference>
<accession>A0A084GA91</accession>
<dbReference type="OMA" id="AREMCLN"/>
<evidence type="ECO:0000259" key="4">
    <source>
        <dbReference type="Pfam" id="PF11935"/>
    </source>
</evidence>
<dbReference type="InterPro" id="IPR011989">
    <property type="entry name" value="ARM-like"/>
</dbReference>
<comment type="caution">
    <text evidence="5">The sequence shown here is derived from an EMBL/GenBank/DDBJ whole genome shotgun (WGS) entry which is preliminary data.</text>
</comment>
<dbReference type="GeneID" id="27722270"/>
<dbReference type="InterPro" id="IPR021850">
    <property type="entry name" value="Symplekin/Pta1"/>
</dbReference>
<comment type="subcellular location">
    <subcellularLocation>
        <location evidence="1">Nucleus</location>
    </subcellularLocation>
</comment>
<dbReference type="VEuPathDB" id="FungiDB:SAPIO_CDS3198"/>
<dbReference type="PANTHER" id="PTHR15245">
    <property type="entry name" value="SYMPLEKIN-RELATED"/>
    <property type="match status" value="1"/>
</dbReference>
<dbReference type="InterPro" id="IPR016024">
    <property type="entry name" value="ARM-type_fold"/>
</dbReference>
<dbReference type="HOGENOM" id="CLU_021804_0_0_1"/>
<evidence type="ECO:0000256" key="1">
    <source>
        <dbReference type="ARBA" id="ARBA00004123"/>
    </source>
</evidence>
<evidence type="ECO:0000256" key="3">
    <source>
        <dbReference type="ARBA" id="ARBA00023242"/>
    </source>
</evidence>
<reference evidence="5 6" key="1">
    <citation type="journal article" date="2014" name="Genome Announc.">
        <title>Draft genome sequence of the pathogenic fungus Scedosporium apiospermum.</title>
        <authorList>
            <person name="Vandeputte P."/>
            <person name="Ghamrawi S."/>
            <person name="Rechenmann M."/>
            <person name="Iltis A."/>
            <person name="Giraud S."/>
            <person name="Fleury M."/>
            <person name="Thornton C."/>
            <person name="Delhaes L."/>
            <person name="Meyer W."/>
            <person name="Papon N."/>
            <person name="Bouchara J.P."/>
        </authorList>
    </citation>
    <scope>NUCLEOTIDE SEQUENCE [LARGE SCALE GENOMIC DNA]</scope>
    <source>
        <strain evidence="5 6">IHEM 14462</strain>
    </source>
</reference>
<organism evidence="5 6">
    <name type="scientific">Pseudallescheria apiosperma</name>
    <name type="common">Scedosporium apiospermum</name>
    <dbReference type="NCBI Taxonomy" id="563466"/>
    <lineage>
        <taxon>Eukaryota</taxon>
        <taxon>Fungi</taxon>
        <taxon>Dikarya</taxon>
        <taxon>Ascomycota</taxon>
        <taxon>Pezizomycotina</taxon>
        <taxon>Sordariomycetes</taxon>
        <taxon>Hypocreomycetidae</taxon>
        <taxon>Microascales</taxon>
        <taxon>Microascaceae</taxon>
        <taxon>Scedosporium</taxon>
    </lineage>
</organism>
<evidence type="ECO:0000256" key="2">
    <source>
        <dbReference type="ARBA" id="ARBA00022664"/>
    </source>
</evidence>
<gene>
    <name evidence="5" type="ORF">SAPIO_CDS3198</name>
</gene>
<dbReference type="EMBL" id="JOWA01000088">
    <property type="protein sequence ID" value="KEZ44253.1"/>
    <property type="molecule type" value="Genomic_DNA"/>
</dbReference>
<dbReference type="KEGG" id="sapo:SAPIO_CDS3198"/>
<sequence>MLKKQNPERKHFTLLQWRGQSLSDVENTRLIEPNLDKVRSKSDVPPAVFMLPGWQLNDARRLVLSDVKLYPSVIKGILPIIAPTSHLELRRWTADFLADTFATPALPSKDKESMQPFVLDTVQSILETPDEDAHVLRSIIQTAASIYPITLRWIIENSYDTITWERITAVKTRILQIWDKGNPSVQICCIKFAQKVVLSQSVSGSEPRRGDGLDVSLDKVPPNHTLLDPRMLEAEAFGLLDRMLGVLQDNSSDALVVDATLNCLSVLVRTRPATSNRIVNTVLNFNPLKLANSPMTSKDRVMAKSMEKTTRMFLIHLAKRDPHNPLTPRIHQQIERLMRMKTEIFDETARKRALDLQKEMSEAKRLRALPPGAPAVLPQQQEIPELGPPPHTLGAIFTLTTSAPLSSFDVTSVPPPLLARLNVSTLVNVDRQALDRAIQAVKDRLTSLAVAPPVLNPNTAPLGVEEDEDDYEPDFYAAEDTEQILNKLDSSSEDLKPPSLEDALQLEVFTLPLAPPLTTEGAVSIGKMSISQLAEQLKASEDPTIKRPKVGFNRFASSFGDRDSLVTMLVRLAAQSTAGLADISPKKEDEDVGPSASVSSDIRGILHTYIVDDFRKRIDVAVAWLCEEWLNDKLQASRSPDSPVHYEKLALKLLDGILPYLHPQDKILTRFLAEIPQLSPAILSRIKHMCRDPTVVGLALTSLLYLIMMKPPVREAALDTVQGIWEEYEDARPTAGKYLAKYRPAWLEKAKRDAATPVSAPTAAANSGVAA</sequence>
<evidence type="ECO:0000313" key="6">
    <source>
        <dbReference type="Proteomes" id="UP000028545"/>
    </source>
</evidence>
<feature type="domain" description="Symplekin/Pta1 N-terminal" evidence="4">
    <location>
        <begin position="132"/>
        <end position="351"/>
    </location>
</feature>
<dbReference type="InterPro" id="IPR032460">
    <property type="entry name" value="Symplekin/Pta1_N"/>
</dbReference>
<dbReference type="Pfam" id="PF11935">
    <property type="entry name" value="SYMPK_PTA1_N"/>
    <property type="match status" value="1"/>
</dbReference>
<keyword evidence="2" id="KW-0507">mRNA processing</keyword>
<dbReference type="PANTHER" id="PTHR15245:SF20">
    <property type="entry name" value="SYMPLEKIN"/>
    <property type="match status" value="1"/>
</dbReference>
<evidence type="ECO:0000313" key="5">
    <source>
        <dbReference type="EMBL" id="KEZ44253.1"/>
    </source>
</evidence>
<dbReference type="SUPFAM" id="SSF48371">
    <property type="entry name" value="ARM repeat"/>
    <property type="match status" value="1"/>
</dbReference>
<proteinExistence type="predicted"/>
<dbReference type="GO" id="GO:0006397">
    <property type="term" value="P:mRNA processing"/>
    <property type="evidence" value="ECO:0007669"/>
    <property type="project" value="UniProtKB-KW"/>
</dbReference>
<dbReference type="GO" id="GO:0005847">
    <property type="term" value="C:mRNA cleavage and polyadenylation specificity factor complex"/>
    <property type="evidence" value="ECO:0007669"/>
    <property type="project" value="TreeGrafter"/>
</dbReference>
<name>A0A084GA91_PSEDA</name>
<dbReference type="AlphaFoldDB" id="A0A084GA91"/>
<dbReference type="OrthoDB" id="331600at2759"/>
<dbReference type="Gene3D" id="1.25.10.10">
    <property type="entry name" value="Leucine-rich Repeat Variant"/>
    <property type="match status" value="1"/>
</dbReference>
<protein>
    <recommendedName>
        <fullName evidence="4">Symplekin/Pta1 N-terminal domain-containing protein</fullName>
    </recommendedName>
</protein>
<keyword evidence="3" id="KW-0539">Nucleus</keyword>
<keyword evidence="6" id="KW-1185">Reference proteome</keyword>